<keyword evidence="5 8" id="KW-0456">Lyase</keyword>
<dbReference type="Pfam" id="PF01276">
    <property type="entry name" value="OKR_DC_1"/>
    <property type="match status" value="1"/>
</dbReference>
<evidence type="ECO:0000256" key="4">
    <source>
        <dbReference type="ARBA" id="ARBA00022898"/>
    </source>
</evidence>
<dbReference type="GO" id="GO:0008923">
    <property type="term" value="F:lysine decarboxylase activity"/>
    <property type="evidence" value="ECO:0007669"/>
    <property type="project" value="UniProtKB-EC"/>
</dbReference>
<name>A0ABS4S7X6_9BACI</name>
<feature type="domain" description="Orn/Lys/Arg decarboxylases family 1 pyridoxal-P attachment site" evidence="6">
    <location>
        <begin position="8"/>
        <end position="311"/>
    </location>
</feature>
<evidence type="ECO:0000256" key="2">
    <source>
        <dbReference type="ARBA" id="ARBA00010671"/>
    </source>
</evidence>
<dbReference type="PANTHER" id="PTHR43277">
    <property type="entry name" value="ARGININE DECARBOXYLASE"/>
    <property type="match status" value="1"/>
</dbReference>
<dbReference type="InterPro" id="IPR036633">
    <property type="entry name" value="Prn/Lys/Arg_de-COase_C_sf"/>
</dbReference>
<feature type="domain" description="Orn/Lys/Arg decarboxylase C-terminal" evidence="7">
    <location>
        <begin position="364"/>
        <end position="454"/>
    </location>
</feature>
<comment type="cofactor">
    <cofactor evidence="1">
        <name>pyridoxal 5'-phosphate</name>
        <dbReference type="ChEBI" id="CHEBI:597326"/>
    </cofactor>
</comment>
<dbReference type="InterPro" id="IPR052357">
    <property type="entry name" value="Orn_Lys_Arg_decarboxylase-I"/>
</dbReference>
<evidence type="ECO:0000256" key="3">
    <source>
        <dbReference type="ARBA" id="ARBA00022793"/>
    </source>
</evidence>
<gene>
    <name evidence="8" type="ORF">J2Z81_001049</name>
</gene>
<dbReference type="CDD" id="cd00615">
    <property type="entry name" value="Orn_deC_like"/>
    <property type="match status" value="1"/>
</dbReference>
<evidence type="ECO:0000313" key="8">
    <source>
        <dbReference type="EMBL" id="MBP2257105.1"/>
    </source>
</evidence>
<dbReference type="EC" id="4.1.1.18" evidence="8"/>
<dbReference type="Gene3D" id="3.90.105.10">
    <property type="entry name" value="Molybdopterin biosynthesis moea protein, domain 2"/>
    <property type="match status" value="1"/>
</dbReference>
<protein>
    <submittedName>
        <fullName evidence="8">Lysine decarboxylase</fullName>
        <ecNumber evidence="8">4.1.1.18</ecNumber>
    </submittedName>
</protein>
<dbReference type="Proteomes" id="UP001519294">
    <property type="component" value="Unassembled WGS sequence"/>
</dbReference>
<evidence type="ECO:0000256" key="5">
    <source>
        <dbReference type="ARBA" id="ARBA00023239"/>
    </source>
</evidence>
<organism evidence="8 9">
    <name type="scientific">Virgibacillus alimentarius</name>
    <dbReference type="NCBI Taxonomy" id="698769"/>
    <lineage>
        <taxon>Bacteria</taxon>
        <taxon>Bacillati</taxon>
        <taxon>Bacillota</taxon>
        <taxon>Bacilli</taxon>
        <taxon>Bacillales</taxon>
        <taxon>Bacillaceae</taxon>
        <taxon>Virgibacillus</taxon>
    </lineage>
</organism>
<accession>A0ABS4S7X6</accession>
<dbReference type="Gene3D" id="3.40.640.10">
    <property type="entry name" value="Type I PLP-dependent aspartate aminotransferase-like (Major domain)"/>
    <property type="match status" value="1"/>
</dbReference>
<sequence length="482" mass="53070">MKKDHQVTPLYTKLKQYAAAAPISFHVPGHKNGLIFPKRADRFFGSILPIDVTEITGMDDLHAPKEVIAEAESLAADYFGSMRSFFLIGGSTVGNLAMILAVCVTGDKIIVQRNCHKSIMNGLELANADPIFITPDYDEAVNRYTSPSPATLKQALEEHKDAKAVVLTYPDYFGRTYAIKEMIELAHTYQIPVLVDEAHGVHFSLGIHPFPHSALKFGADAVVHSAHKTLPAMTMTSYLHINSSFVAEEKVAHFLQILQSSSPSYPLMASLDIARSFLATLTSKSVSDVLTSVKQVRQVMASLNACVVLPISEKDDPLKITLSMKKGISSALVASLFEKNGVFPELVTHNQLLFIHGLAPFHRLSELKKAVTSINDELKIKTNHATIDMKELFSNKVHKLALTYPKMSQQTSVLTLLDNAKGKIAAEAVIPYPPGIPFILKGEEITETHIQMIKQLIKQGVTFQHCDINNGIKVYNKGEEDT</sequence>
<dbReference type="InterPro" id="IPR008286">
    <property type="entry name" value="Prn/Lys/Arg_de-COase_C"/>
</dbReference>
<keyword evidence="3" id="KW-0210">Decarboxylase</keyword>
<comment type="similarity">
    <text evidence="2">Belongs to the Orn/Lys/Arg decarboxylase class-I family.</text>
</comment>
<reference evidence="8 9" key="1">
    <citation type="submission" date="2021-03" db="EMBL/GenBank/DDBJ databases">
        <title>Genomic Encyclopedia of Type Strains, Phase IV (KMG-IV): sequencing the most valuable type-strain genomes for metagenomic binning, comparative biology and taxonomic classification.</title>
        <authorList>
            <person name="Goeker M."/>
        </authorList>
    </citation>
    <scope>NUCLEOTIDE SEQUENCE [LARGE SCALE GENOMIC DNA]</scope>
    <source>
        <strain evidence="8 9">DSM 25790</strain>
    </source>
</reference>
<keyword evidence="9" id="KW-1185">Reference proteome</keyword>
<evidence type="ECO:0000256" key="1">
    <source>
        <dbReference type="ARBA" id="ARBA00001933"/>
    </source>
</evidence>
<dbReference type="SUPFAM" id="SSF55904">
    <property type="entry name" value="Ornithine decarboxylase C-terminal domain"/>
    <property type="match status" value="1"/>
</dbReference>
<evidence type="ECO:0000313" key="9">
    <source>
        <dbReference type="Proteomes" id="UP001519294"/>
    </source>
</evidence>
<keyword evidence="4" id="KW-0663">Pyridoxal phosphate</keyword>
<dbReference type="EMBL" id="JAGIKX010000005">
    <property type="protein sequence ID" value="MBP2257105.1"/>
    <property type="molecule type" value="Genomic_DNA"/>
</dbReference>
<dbReference type="Pfam" id="PF03711">
    <property type="entry name" value="OKR_DC_1_C"/>
    <property type="match status" value="1"/>
</dbReference>
<dbReference type="InterPro" id="IPR015424">
    <property type="entry name" value="PyrdxlP-dep_Trfase"/>
</dbReference>
<dbReference type="InterPro" id="IPR015421">
    <property type="entry name" value="PyrdxlP-dep_Trfase_major"/>
</dbReference>
<comment type="caution">
    <text evidence="8">The sequence shown here is derived from an EMBL/GenBank/DDBJ whole genome shotgun (WGS) entry which is preliminary data.</text>
</comment>
<dbReference type="InterPro" id="IPR000310">
    <property type="entry name" value="Orn/Lys/Arg_deCO2ase_major_dom"/>
</dbReference>
<evidence type="ECO:0000259" key="7">
    <source>
        <dbReference type="Pfam" id="PF03711"/>
    </source>
</evidence>
<dbReference type="SUPFAM" id="SSF53383">
    <property type="entry name" value="PLP-dependent transferases"/>
    <property type="match status" value="1"/>
</dbReference>
<evidence type="ECO:0000259" key="6">
    <source>
        <dbReference type="Pfam" id="PF01276"/>
    </source>
</evidence>
<proteinExistence type="inferred from homology"/>
<dbReference type="PANTHER" id="PTHR43277:SF3">
    <property type="entry name" value="DECARBOXYLASE, PUTATIVE-RELATED"/>
    <property type="match status" value="1"/>
</dbReference>
<dbReference type="RefSeq" id="WP_029270786.1">
    <property type="nucleotide sequence ID" value="NZ_JAGIKX010000005.1"/>
</dbReference>